<evidence type="ECO:0000256" key="4">
    <source>
        <dbReference type="ARBA" id="ARBA00022630"/>
    </source>
</evidence>
<comment type="similarity">
    <text evidence="3">In the N-terminal section; belongs to the NADH:flavin oxidoreductase/NADH oxidase family.</text>
</comment>
<proteinExistence type="inferred from homology"/>
<dbReference type="SUPFAM" id="SSF51905">
    <property type="entry name" value="FAD/NAD(P)-binding domain"/>
    <property type="match status" value="1"/>
</dbReference>
<accession>A0ABV0MCR9</accession>
<feature type="domain" description="FAD/NAD(P)-binding" evidence="11">
    <location>
        <begin position="378"/>
        <end position="627"/>
    </location>
</feature>
<evidence type="ECO:0000313" key="12">
    <source>
        <dbReference type="EMBL" id="MEQ1409682.1"/>
    </source>
</evidence>
<reference evidence="12 13" key="1">
    <citation type="submission" date="2024-05" db="EMBL/GenBank/DDBJ databases">
        <title>Neorhizobium sp. Rsf11, a plant growth promoting and heavy metal resistant PAH-degrader.</title>
        <authorList>
            <person name="Golubev S.N."/>
            <person name="Muratova A.Y."/>
            <person name="Markelova M.I."/>
        </authorList>
    </citation>
    <scope>NUCLEOTIDE SEQUENCE [LARGE SCALE GENOMIC DNA]</scope>
    <source>
        <strain evidence="12 13">Rsf11</strain>
    </source>
</reference>
<keyword evidence="5" id="KW-0288">FMN</keyword>
<evidence type="ECO:0000256" key="1">
    <source>
        <dbReference type="ARBA" id="ARBA00001917"/>
    </source>
</evidence>
<evidence type="ECO:0000256" key="2">
    <source>
        <dbReference type="ARBA" id="ARBA00001966"/>
    </source>
</evidence>
<comment type="caution">
    <text evidence="12">The sequence shown here is derived from an EMBL/GenBank/DDBJ whole genome shotgun (WGS) entry which is preliminary data.</text>
</comment>
<name>A0ABV0MCR9_9HYPH</name>
<dbReference type="Pfam" id="PF00724">
    <property type="entry name" value="Oxidored_FMN"/>
    <property type="match status" value="1"/>
</dbReference>
<dbReference type="Pfam" id="PF07992">
    <property type="entry name" value="Pyr_redox_2"/>
    <property type="match status" value="1"/>
</dbReference>
<keyword evidence="9" id="KW-0411">Iron-sulfur</keyword>
<dbReference type="Proteomes" id="UP001496627">
    <property type="component" value="Unassembled WGS sequence"/>
</dbReference>
<dbReference type="PANTHER" id="PTHR42917">
    <property type="entry name" value="2,4-DIENOYL-COA REDUCTASE"/>
    <property type="match status" value="1"/>
</dbReference>
<dbReference type="Gene3D" id="3.20.20.70">
    <property type="entry name" value="Aldolase class I"/>
    <property type="match status" value="1"/>
</dbReference>
<evidence type="ECO:0000256" key="8">
    <source>
        <dbReference type="ARBA" id="ARBA00023004"/>
    </source>
</evidence>
<protein>
    <submittedName>
        <fullName evidence="12">NADPH-dependent 2,4-dienoyl-CoA reductase</fullName>
    </submittedName>
</protein>
<dbReference type="GeneID" id="92774221"/>
<dbReference type="Gene3D" id="3.50.50.60">
    <property type="entry name" value="FAD/NAD(P)-binding domain"/>
    <property type="match status" value="1"/>
</dbReference>
<dbReference type="SUPFAM" id="SSF51395">
    <property type="entry name" value="FMN-linked oxidoreductases"/>
    <property type="match status" value="1"/>
</dbReference>
<evidence type="ECO:0000256" key="9">
    <source>
        <dbReference type="ARBA" id="ARBA00023014"/>
    </source>
</evidence>
<keyword evidence="13" id="KW-1185">Reference proteome</keyword>
<dbReference type="SUPFAM" id="SSF51971">
    <property type="entry name" value="Nucleotide-binding domain"/>
    <property type="match status" value="1"/>
</dbReference>
<keyword evidence="4" id="KW-0285">Flavoprotein</keyword>
<evidence type="ECO:0000256" key="6">
    <source>
        <dbReference type="ARBA" id="ARBA00022723"/>
    </source>
</evidence>
<evidence type="ECO:0000313" key="13">
    <source>
        <dbReference type="Proteomes" id="UP001496627"/>
    </source>
</evidence>
<evidence type="ECO:0000256" key="5">
    <source>
        <dbReference type="ARBA" id="ARBA00022643"/>
    </source>
</evidence>
<feature type="domain" description="NADH:flavin oxidoreductase/NADH oxidase N-terminal" evidence="10">
    <location>
        <begin position="8"/>
        <end position="332"/>
    </location>
</feature>
<comment type="cofactor">
    <cofactor evidence="2">
        <name>[4Fe-4S] cluster</name>
        <dbReference type="ChEBI" id="CHEBI:49883"/>
    </cofactor>
</comment>
<dbReference type="EMBL" id="JBEAAL010000052">
    <property type="protein sequence ID" value="MEQ1409682.1"/>
    <property type="molecule type" value="Genomic_DNA"/>
</dbReference>
<dbReference type="InterPro" id="IPR051793">
    <property type="entry name" value="NADH:flavin_oxidoreductase"/>
</dbReference>
<keyword evidence="7" id="KW-0560">Oxidoreductase</keyword>
<evidence type="ECO:0000256" key="3">
    <source>
        <dbReference type="ARBA" id="ARBA00011048"/>
    </source>
</evidence>
<keyword evidence="6" id="KW-0479">Metal-binding</keyword>
<organism evidence="12 13">
    <name type="scientific">Neorhizobium phenanthreniclasticum</name>
    <dbReference type="NCBI Taxonomy" id="3157917"/>
    <lineage>
        <taxon>Bacteria</taxon>
        <taxon>Pseudomonadati</taxon>
        <taxon>Pseudomonadota</taxon>
        <taxon>Alphaproteobacteria</taxon>
        <taxon>Hyphomicrobiales</taxon>
        <taxon>Rhizobiaceae</taxon>
        <taxon>Rhizobium/Agrobacterium group</taxon>
        <taxon>Neorhizobium</taxon>
    </lineage>
</organism>
<evidence type="ECO:0000259" key="10">
    <source>
        <dbReference type="Pfam" id="PF00724"/>
    </source>
</evidence>
<dbReference type="Gene3D" id="3.40.50.720">
    <property type="entry name" value="NAD(P)-binding Rossmann-like Domain"/>
    <property type="match status" value="1"/>
</dbReference>
<gene>
    <name evidence="12" type="ORF">ABK249_32790</name>
</gene>
<dbReference type="InterPro" id="IPR023753">
    <property type="entry name" value="FAD/NAD-binding_dom"/>
</dbReference>
<dbReference type="CDD" id="cd02930">
    <property type="entry name" value="DCR_FMN"/>
    <property type="match status" value="1"/>
</dbReference>
<dbReference type="InterPro" id="IPR001155">
    <property type="entry name" value="OxRdtase_FMN_N"/>
</dbReference>
<evidence type="ECO:0000256" key="7">
    <source>
        <dbReference type="ARBA" id="ARBA00023002"/>
    </source>
</evidence>
<sequence>MRDGYSALLKPIRVGNVTLGNRVVMGSMHTGLECHPERFEELGRFYAERAKGGVGLIVTGGFAPSFAGRMKDEPGTFEFSDQVEDHRKITNAVHAAGGRILLQILHAGRYGYHPAIVAPSAIKSPINRDAPRELSPFEIEETIAAYANTAQLASGAGYDGVEVMGSEGYLISQFLAVRTNKREDSWGGSLENRARFPLSVIRAVRAAIGNGPILSYRISALELIEGGLNDEETVWLAQQVEKAGADCLSTGVGWHESTVPTIAGTVPHAAFAEATRRIKAAVSIPVTASNRINLPEDAERLVDDGSADLISMARPFLADPAFVKKVESGRPDLINICIACNQACLDHYFTDQVISCLVNPRAAREGEFSDLPAERSKRIAVVGGGVAGISAALEAGNRGHDVTLYEAGPEIGGQFTLAARVPGKEDYGRAIESFKRQLDEAGVHVHTGQRISSEALCRENFDDVIVSTGVAPRLLDIPGADDPRVVGYTSILDGSVKTGQRVVVIGAGGIGHDVALFVALGDGHEPQSVADFEDRWGVKGSPHPHPAQRTVTMVKRSPGHFGRTLGKSTGWILRKELKDLGVRQIGEARYLKIDAEGLHIQVQDEVKIIPADTIVVCAGQESVRGLADELEARGQSVHVIGGAKRAGELDAKRAMFEGTLVGNRV</sequence>
<dbReference type="InterPro" id="IPR036188">
    <property type="entry name" value="FAD/NAD-bd_sf"/>
</dbReference>
<dbReference type="PANTHER" id="PTHR42917:SF2">
    <property type="entry name" value="2,4-DIENOYL-COA REDUCTASE [(2E)-ENOYL-COA-PRODUCING]"/>
    <property type="match status" value="1"/>
</dbReference>
<dbReference type="RefSeq" id="WP_174004742.1">
    <property type="nucleotide sequence ID" value="NZ_JBEAAL010000052.1"/>
</dbReference>
<keyword evidence="8" id="KW-0408">Iron</keyword>
<dbReference type="InterPro" id="IPR013785">
    <property type="entry name" value="Aldolase_TIM"/>
</dbReference>
<comment type="cofactor">
    <cofactor evidence="1">
        <name>FMN</name>
        <dbReference type="ChEBI" id="CHEBI:58210"/>
    </cofactor>
</comment>
<evidence type="ECO:0000259" key="11">
    <source>
        <dbReference type="Pfam" id="PF07992"/>
    </source>
</evidence>
<dbReference type="PRINTS" id="PR00368">
    <property type="entry name" value="FADPNR"/>
</dbReference>